<dbReference type="EMBL" id="HBFR01020894">
    <property type="protein sequence ID" value="CAD8887844.1"/>
    <property type="molecule type" value="Transcribed_RNA"/>
</dbReference>
<evidence type="ECO:0000313" key="2">
    <source>
        <dbReference type="EMBL" id="CAD8887844.1"/>
    </source>
</evidence>
<reference evidence="2" key="1">
    <citation type="submission" date="2021-01" db="EMBL/GenBank/DDBJ databases">
        <authorList>
            <person name="Corre E."/>
            <person name="Pelletier E."/>
            <person name="Niang G."/>
            <person name="Scheremetjew M."/>
            <person name="Finn R."/>
            <person name="Kale V."/>
            <person name="Holt S."/>
            <person name="Cochrane G."/>
            <person name="Meng A."/>
            <person name="Brown T."/>
            <person name="Cohen L."/>
        </authorList>
    </citation>
    <scope>NUCLEOTIDE SEQUENCE</scope>
    <source>
        <strain evidence="2">308</strain>
    </source>
</reference>
<name>A0A7S1BK61_9STRA</name>
<accession>A0A7S1BK61</accession>
<gene>
    <name evidence="2" type="ORF">CHYS00102_LOCUS15042</name>
</gene>
<organism evidence="2">
    <name type="scientific">Corethron hystrix</name>
    <dbReference type="NCBI Taxonomy" id="216773"/>
    <lineage>
        <taxon>Eukaryota</taxon>
        <taxon>Sar</taxon>
        <taxon>Stramenopiles</taxon>
        <taxon>Ochrophyta</taxon>
        <taxon>Bacillariophyta</taxon>
        <taxon>Coscinodiscophyceae</taxon>
        <taxon>Corethrophycidae</taxon>
        <taxon>Corethrales</taxon>
        <taxon>Corethraceae</taxon>
        <taxon>Corethron</taxon>
    </lineage>
</organism>
<evidence type="ECO:0000256" key="1">
    <source>
        <dbReference type="SAM" id="MobiDB-lite"/>
    </source>
</evidence>
<sequence>MMMELMDLRLLSGEVLVESDGDLLMDVGRMESTEQLLLEREEMLMLRSSSSRGGDEEEQQQREQQRQRSQRRRTRLLRRGLPPPRPAADVDRVSSVPSDASS</sequence>
<dbReference type="AlphaFoldDB" id="A0A7S1BK61"/>
<proteinExistence type="predicted"/>
<protein>
    <submittedName>
        <fullName evidence="2">Uncharacterized protein</fullName>
    </submittedName>
</protein>
<feature type="region of interest" description="Disordered" evidence="1">
    <location>
        <begin position="43"/>
        <end position="102"/>
    </location>
</feature>
<feature type="compositionally biased region" description="Basic residues" evidence="1">
    <location>
        <begin position="68"/>
        <end position="78"/>
    </location>
</feature>